<gene>
    <name evidence="3" type="ORF">Fmac_013985</name>
</gene>
<dbReference type="EMBL" id="JBGMDY010000005">
    <property type="protein sequence ID" value="KAL2332772.1"/>
    <property type="molecule type" value="Genomic_DNA"/>
</dbReference>
<dbReference type="Gene3D" id="2.60.60.20">
    <property type="entry name" value="PLAT/LH2 domain"/>
    <property type="match status" value="1"/>
</dbReference>
<accession>A0ABD1MAD4</accession>
<protein>
    <recommendedName>
        <fullName evidence="2">PLAT domain-containing protein</fullName>
    </recommendedName>
</protein>
<comment type="caution">
    <text evidence="1">Lacks conserved residue(s) required for the propagation of feature annotation.</text>
</comment>
<feature type="domain" description="PLAT" evidence="2">
    <location>
        <begin position="58"/>
        <end position="185"/>
    </location>
</feature>
<evidence type="ECO:0000256" key="1">
    <source>
        <dbReference type="PROSITE-ProRule" id="PRU00152"/>
    </source>
</evidence>
<name>A0ABD1MAD4_9FABA</name>
<dbReference type="SUPFAM" id="SSF49723">
    <property type="entry name" value="Lipase/lipooxygenase domain (PLAT/LH2 domain)"/>
    <property type="match status" value="1"/>
</dbReference>
<dbReference type="InterPro" id="IPR036392">
    <property type="entry name" value="PLAT/LH2_dom_sf"/>
</dbReference>
<dbReference type="Proteomes" id="UP001603857">
    <property type="component" value="Unassembled WGS sequence"/>
</dbReference>
<keyword evidence="4" id="KW-1185">Reference proteome</keyword>
<dbReference type="AlphaFoldDB" id="A0ABD1MAD4"/>
<dbReference type="CDD" id="cd01754">
    <property type="entry name" value="PLAT_plant_stress"/>
    <property type="match status" value="1"/>
</dbReference>
<evidence type="ECO:0000259" key="2">
    <source>
        <dbReference type="PROSITE" id="PS50095"/>
    </source>
</evidence>
<dbReference type="PROSITE" id="PS50095">
    <property type="entry name" value="PLAT"/>
    <property type="match status" value="1"/>
</dbReference>
<sequence>MSLLQIHQPYLLQSSIYEKLRGGMTKPMAMTMATQTRVLLFFLLSLFSVGTVRSEEDCVYTIYVRTGSIINGGTDSIVGLKLYDAEGYYIYITDLEAWGGLMDPGHNYYERGNLDIFSGRGPCLNRPVCAVNLTSDGSGPHHGWYVNYVEVTTTGVHKACSQHQFTIEQWLATDTSPYQLWAVRNYCDYDLGQARIADLVGSRAGPRSGFFILSSQ</sequence>
<evidence type="ECO:0000313" key="4">
    <source>
        <dbReference type="Proteomes" id="UP001603857"/>
    </source>
</evidence>
<reference evidence="3 4" key="1">
    <citation type="submission" date="2024-08" db="EMBL/GenBank/DDBJ databases">
        <title>Insights into the chromosomal genome structure of Flemingia macrophylla.</title>
        <authorList>
            <person name="Ding Y."/>
            <person name="Zhao Y."/>
            <person name="Bi W."/>
            <person name="Wu M."/>
            <person name="Zhao G."/>
            <person name="Gong Y."/>
            <person name="Li W."/>
            <person name="Zhang P."/>
        </authorList>
    </citation>
    <scope>NUCLEOTIDE SEQUENCE [LARGE SCALE GENOMIC DNA]</scope>
    <source>
        <strain evidence="3">DYQJB</strain>
        <tissue evidence="3">Leaf</tissue>
    </source>
</reference>
<evidence type="ECO:0000313" key="3">
    <source>
        <dbReference type="EMBL" id="KAL2332772.1"/>
    </source>
</evidence>
<organism evidence="3 4">
    <name type="scientific">Flemingia macrophylla</name>
    <dbReference type="NCBI Taxonomy" id="520843"/>
    <lineage>
        <taxon>Eukaryota</taxon>
        <taxon>Viridiplantae</taxon>
        <taxon>Streptophyta</taxon>
        <taxon>Embryophyta</taxon>
        <taxon>Tracheophyta</taxon>
        <taxon>Spermatophyta</taxon>
        <taxon>Magnoliopsida</taxon>
        <taxon>eudicotyledons</taxon>
        <taxon>Gunneridae</taxon>
        <taxon>Pentapetalae</taxon>
        <taxon>rosids</taxon>
        <taxon>fabids</taxon>
        <taxon>Fabales</taxon>
        <taxon>Fabaceae</taxon>
        <taxon>Papilionoideae</taxon>
        <taxon>50 kb inversion clade</taxon>
        <taxon>NPAAA clade</taxon>
        <taxon>indigoferoid/millettioid clade</taxon>
        <taxon>Phaseoleae</taxon>
        <taxon>Flemingia</taxon>
    </lineage>
</organism>
<dbReference type="PANTHER" id="PTHR31718:SF0">
    <property type="entry name" value="PLAT DOMAIN-CONTAINING PROTEIN 2"/>
    <property type="match status" value="1"/>
</dbReference>
<proteinExistence type="predicted"/>
<dbReference type="Pfam" id="PF06232">
    <property type="entry name" value="ATS3"/>
    <property type="match status" value="1"/>
</dbReference>
<dbReference type="PANTHER" id="PTHR31718">
    <property type="entry name" value="PLAT DOMAIN-CONTAINING PROTEIN"/>
    <property type="match status" value="1"/>
</dbReference>
<comment type="caution">
    <text evidence="3">The sequence shown here is derived from an EMBL/GenBank/DDBJ whole genome shotgun (WGS) entry which is preliminary data.</text>
</comment>
<dbReference type="InterPro" id="IPR001024">
    <property type="entry name" value="PLAT/LH2_dom"/>
</dbReference>
<dbReference type="InterPro" id="IPR010417">
    <property type="entry name" value="Embryo-specific_ATS3"/>
</dbReference>